<accession>A0A0N9I007</accession>
<sequence length="118" mass="12693">MAQGDGGIRISDAERDEAVSALGAHMSTGRIDVSEYEERCGLAAAARTRADLETLFRDLPAPHPDLSSATPPVDLVRRTGQLVSRPAGKDVDRGRGQCQRRRHEAGPARRVRTVGPPV</sequence>
<evidence type="ECO:0000259" key="2">
    <source>
        <dbReference type="Pfam" id="PF08044"/>
    </source>
</evidence>
<evidence type="ECO:0000313" key="4">
    <source>
        <dbReference type="Proteomes" id="UP000063699"/>
    </source>
</evidence>
<name>A0A0N9I007_9PSEU</name>
<keyword evidence="4" id="KW-1185">Reference proteome</keyword>
<protein>
    <recommendedName>
        <fullName evidence="2">DUF1707 domain-containing protein</fullName>
    </recommendedName>
</protein>
<gene>
    <name evidence="3" type="ORF">AOZ06_20595</name>
</gene>
<dbReference type="EMBL" id="CP012752">
    <property type="protein sequence ID" value="ALG08994.1"/>
    <property type="molecule type" value="Genomic_DNA"/>
</dbReference>
<reference evidence="3 4" key="1">
    <citation type="submission" date="2015-07" db="EMBL/GenBank/DDBJ databases">
        <title>Genome sequencing of Kibdelosporangium phytohabitans.</title>
        <authorList>
            <person name="Qin S."/>
            <person name="Xing K."/>
        </authorList>
    </citation>
    <scope>NUCLEOTIDE SEQUENCE [LARGE SCALE GENOMIC DNA]</scope>
    <source>
        <strain evidence="3 4">KLBMP1111</strain>
    </source>
</reference>
<dbReference type="KEGG" id="kphy:AOZ06_20595"/>
<feature type="domain" description="DUF1707" evidence="2">
    <location>
        <begin position="8"/>
        <end position="60"/>
    </location>
</feature>
<dbReference type="RefSeq" id="WP_054290899.1">
    <property type="nucleotide sequence ID" value="NZ_CP012752.1"/>
</dbReference>
<dbReference type="OrthoDB" id="2004788at2"/>
<dbReference type="Pfam" id="PF08044">
    <property type="entry name" value="DUF1707"/>
    <property type="match status" value="1"/>
</dbReference>
<dbReference type="STRING" id="860235.AOZ06_20595"/>
<evidence type="ECO:0000256" key="1">
    <source>
        <dbReference type="SAM" id="MobiDB-lite"/>
    </source>
</evidence>
<dbReference type="Proteomes" id="UP000063699">
    <property type="component" value="Chromosome"/>
</dbReference>
<evidence type="ECO:0000313" key="3">
    <source>
        <dbReference type="EMBL" id="ALG08994.1"/>
    </source>
</evidence>
<feature type="region of interest" description="Disordered" evidence="1">
    <location>
        <begin position="80"/>
        <end position="118"/>
    </location>
</feature>
<dbReference type="InterPro" id="IPR012551">
    <property type="entry name" value="DUF1707_SHOCT-like"/>
</dbReference>
<proteinExistence type="predicted"/>
<organism evidence="3 4">
    <name type="scientific">Kibdelosporangium phytohabitans</name>
    <dbReference type="NCBI Taxonomy" id="860235"/>
    <lineage>
        <taxon>Bacteria</taxon>
        <taxon>Bacillati</taxon>
        <taxon>Actinomycetota</taxon>
        <taxon>Actinomycetes</taxon>
        <taxon>Pseudonocardiales</taxon>
        <taxon>Pseudonocardiaceae</taxon>
        <taxon>Kibdelosporangium</taxon>
    </lineage>
</organism>
<dbReference type="AlphaFoldDB" id="A0A0N9I007"/>